<comment type="cofactor">
    <cofactor evidence="1">
        <name>Zn(2+)</name>
        <dbReference type="ChEBI" id="CHEBI:29105"/>
    </cofactor>
</comment>
<evidence type="ECO:0000313" key="11">
    <source>
        <dbReference type="Proteomes" id="UP001634394"/>
    </source>
</evidence>
<keyword evidence="5" id="KW-0378">Hydrolase</keyword>
<reference evidence="10 11" key="1">
    <citation type="submission" date="2024-11" db="EMBL/GenBank/DDBJ databases">
        <title>Chromosome-level genome assembly of the freshwater bivalve Anodonta woodiana.</title>
        <authorList>
            <person name="Chen X."/>
        </authorList>
    </citation>
    <scope>NUCLEOTIDE SEQUENCE [LARGE SCALE GENOMIC DNA]</scope>
    <source>
        <strain evidence="10">MN2024</strain>
        <tissue evidence="10">Gills</tissue>
    </source>
</reference>
<evidence type="ECO:0000256" key="5">
    <source>
        <dbReference type="ARBA" id="ARBA00022801"/>
    </source>
</evidence>
<evidence type="ECO:0000256" key="6">
    <source>
        <dbReference type="ARBA" id="ARBA00022833"/>
    </source>
</evidence>
<comment type="caution">
    <text evidence="10">The sequence shown here is derived from an EMBL/GenBank/DDBJ whole genome shotgun (WGS) entry which is preliminary data.</text>
</comment>
<dbReference type="InterPro" id="IPR035105">
    <property type="entry name" value="Deoxycytidylate_deaminase_dom"/>
</dbReference>
<evidence type="ECO:0000256" key="7">
    <source>
        <dbReference type="ARBA" id="ARBA00038938"/>
    </source>
</evidence>
<dbReference type="CDD" id="cd01286">
    <property type="entry name" value="deoxycytidylate_deaminase"/>
    <property type="match status" value="1"/>
</dbReference>
<keyword evidence="6" id="KW-0862">Zinc</keyword>
<dbReference type="GO" id="GO:0046872">
    <property type="term" value="F:metal ion binding"/>
    <property type="evidence" value="ECO:0007669"/>
    <property type="project" value="UniProtKB-KW"/>
</dbReference>
<dbReference type="InterPro" id="IPR015517">
    <property type="entry name" value="dCMP_deaminase-rel"/>
</dbReference>
<accession>A0ABD3WFA4</accession>
<dbReference type="Pfam" id="PF00383">
    <property type="entry name" value="dCMP_cyt_deam_1"/>
    <property type="match status" value="1"/>
</dbReference>
<dbReference type="Gene3D" id="3.40.140.10">
    <property type="entry name" value="Cytidine Deaminase, domain 2"/>
    <property type="match status" value="1"/>
</dbReference>
<dbReference type="PANTHER" id="PTHR11086:SF18">
    <property type="entry name" value="DEOXYCYTIDYLATE DEAMINASE"/>
    <property type="match status" value="1"/>
</dbReference>
<protein>
    <recommendedName>
        <fullName evidence="8">dCMP deaminase</fullName>
        <ecNumber evidence="7">3.5.4.12</ecNumber>
    </recommendedName>
    <alternativeName>
        <fullName evidence="8">dCMP deaminase</fullName>
    </alternativeName>
</protein>
<dbReference type="InterPro" id="IPR002125">
    <property type="entry name" value="CMP_dCMP_dom"/>
</dbReference>
<dbReference type="Proteomes" id="UP001634394">
    <property type="component" value="Unassembled WGS sequence"/>
</dbReference>
<dbReference type="PROSITE" id="PS51747">
    <property type="entry name" value="CYT_DCMP_DEAMINASES_2"/>
    <property type="match status" value="1"/>
</dbReference>
<comment type="similarity">
    <text evidence="2">Belongs to the cytidine and deoxycytidylate deaminase family.</text>
</comment>
<name>A0ABD3WFA4_SINWO</name>
<dbReference type="EMBL" id="JBJQND010000007">
    <property type="protein sequence ID" value="KAL3871408.1"/>
    <property type="molecule type" value="Genomic_DNA"/>
</dbReference>
<evidence type="ECO:0000256" key="3">
    <source>
        <dbReference type="ARBA" id="ARBA00022723"/>
    </source>
</evidence>
<keyword evidence="4" id="KW-0545">Nucleotide biosynthesis</keyword>
<dbReference type="EC" id="3.5.4.12" evidence="7"/>
<dbReference type="PROSITE" id="PS00903">
    <property type="entry name" value="CYT_DCMP_DEAMINASES_1"/>
    <property type="match status" value="1"/>
</dbReference>
<dbReference type="InterPro" id="IPR016192">
    <property type="entry name" value="APOBEC/CMP_deaminase_Zn-bd"/>
</dbReference>
<organism evidence="10 11">
    <name type="scientific">Sinanodonta woodiana</name>
    <name type="common">Chinese pond mussel</name>
    <name type="synonym">Anodonta woodiana</name>
    <dbReference type="NCBI Taxonomy" id="1069815"/>
    <lineage>
        <taxon>Eukaryota</taxon>
        <taxon>Metazoa</taxon>
        <taxon>Spiralia</taxon>
        <taxon>Lophotrochozoa</taxon>
        <taxon>Mollusca</taxon>
        <taxon>Bivalvia</taxon>
        <taxon>Autobranchia</taxon>
        <taxon>Heteroconchia</taxon>
        <taxon>Palaeoheterodonta</taxon>
        <taxon>Unionida</taxon>
        <taxon>Unionoidea</taxon>
        <taxon>Unionidae</taxon>
        <taxon>Unioninae</taxon>
        <taxon>Sinanodonta</taxon>
    </lineage>
</organism>
<keyword evidence="11" id="KW-1185">Reference proteome</keyword>
<sequence>MSSKSNAKTNKPKAEIGWEEYFMGVALISASRSKDPDTKVGACIVNANKRIVGIGYNGMPDQGIENNDKIFNWKKVPKKSSKHLYVCHAELNAIVNKMSADVRGCTVYTTLYPCNECSKLMIQSGISKIVYLEDKGFKRAIYRASRFLLEKTKVDCCKYKGGPRKLRKALRKLFM</sequence>
<evidence type="ECO:0000256" key="4">
    <source>
        <dbReference type="ARBA" id="ARBA00022727"/>
    </source>
</evidence>
<evidence type="ECO:0000256" key="1">
    <source>
        <dbReference type="ARBA" id="ARBA00001947"/>
    </source>
</evidence>
<gene>
    <name evidence="10" type="ORF">ACJMK2_039408</name>
</gene>
<keyword evidence="3" id="KW-0479">Metal-binding</keyword>
<dbReference type="InterPro" id="IPR016193">
    <property type="entry name" value="Cytidine_deaminase-like"/>
</dbReference>
<dbReference type="AlphaFoldDB" id="A0ABD3WFA4"/>
<feature type="domain" description="CMP/dCMP-type deaminase" evidence="9">
    <location>
        <begin position="17"/>
        <end position="173"/>
    </location>
</feature>
<dbReference type="SUPFAM" id="SSF53927">
    <property type="entry name" value="Cytidine deaminase-like"/>
    <property type="match status" value="1"/>
</dbReference>
<evidence type="ECO:0000313" key="10">
    <source>
        <dbReference type="EMBL" id="KAL3871408.1"/>
    </source>
</evidence>
<dbReference type="FunFam" id="3.40.140.10:FF:000021">
    <property type="entry name" value="Deoxycytidylate deaminase"/>
    <property type="match status" value="1"/>
</dbReference>
<evidence type="ECO:0000259" key="9">
    <source>
        <dbReference type="PROSITE" id="PS51747"/>
    </source>
</evidence>
<proteinExistence type="inferred from homology"/>
<evidence type="ECO:0000256" key="8">
    <source>
        <dbReference type="ARBA" id="ARBA00041763"/>
    </source>
</evidence>
<dbReference type="GO" id="GO:0004132">
    <property type="term" value="F:dCMP deaminase activity"/>
    <property type="evidence" value="ECO:0007669"/>
    <property type="project" value="UniProtKB-EC"/>
</dbReference>
<dbReference type="GO" id="GO:0009165">
    <property type="term" value="P:nucleotide biosynthetic process"/>
    <property type="evidence" value="ECO:0007669"/>
    <property type="project" value="UniProtKB-KW"/>
</dbReference>
<dbReference type="PANTHER" id="PTHR11086">
    <property type="entry name" value="DEOXYCYTIDYLATE DEAMINASE-RELATED"/>
    <property type="match status" value="1"/>
</dbReference>
<evidence type="ECO:0000256" key="2">
    <source>
        <dbReference type="ARBA" id="ARBA00006576"/>
    </source>
</evidence>